<sequence length="222" mass="25509">MPDLKFEIISSEVKPFAAMPTLSFKLQITNTVEHEEVYAAALKCQVMIEAIKRTYNEEAKDKLYELFGEPMRWDETLKSFFWTIVNIPVPRFTGTTTVEVAIPCSEDQALAAGKYFHAVSDGHVPLAFLFSGTLFYKDINGNLQVSLIPWEKEATHKMPAYLWQEMMDIYFPDSRWLRVKKDTYDRLVTYKSKSVFPTLETAFESLVDKALQGVELTEKHSA</sequence>
<organism evidence="1 2">
    <name type="scientific">Ginsengibacter hankyongi</name>
    <dbReference type="NCBI Taxonomy" id="2607284"/>
    <lineage>
        <taxon>Bacteria</taxon>
        <taxon>Pseudomonadati</taxon>
        <taxon>Bacteroidota</taxon>
        <taxon>Chitinophagia</taxon>
        <taxon>Chitinophagales</taxon>
        <taxon>Chitinophagaceae</taxon>
        <taxon>Ginsengibacter</taxon>
    </lineage>
</organism>
<name>A0A5J5IIK5_9BACT</name>
<comment type="caution">
    <text evidence="1">The sequence shown here is derived from an EMBL/GenBank/DDBJ whole genome shotgun (WGS) entry which is preliminary data.</text>
</comment>
<protein>
    <submittedName>
        <fullName evidence="1">Uncharacterized protein</fullName>
    </submittedName>
</protein>
<proteinExistence type="predicted"/>
<evidence type="ECO:0000313" key="2">
    <source>
        <dbReference type="Proteomes" id="UP000326903"/>
    </source>
</evidence>
<gene>
    <name evidence="1" type="ORF">FW778_13545</name>
</gene>
<dbReference type="RefSeq" id="WP_150415298.1">
    <property type="nucleotide sequence ID" value="NZ_VYQF01000003.1"/>
</dbReference>
<dbReference type="InterPro" id="IPR045730">
    <property type="entry name" value="DUF6084"/>
</dbReference>
<dbReference type="EMBL" id="VYQF01000003">
    <property type="protein sequence ID" value="KAA9038577.1"/>
    <property type="molecule type" value="Genomic_DNA"/>
</dbReference>
<reference evidence="1 2" key="1">
    <citation type="submission" date="2019-09" db="EMBL/GenBank/DDBJ databases">
        <title>Draft genome sequence of Ginsengibacter sp. BR5-29.</title>
        <authorList>
            <person name="Im W.-T."/>
        </authorList>
    </citation>
    <scope>NUCLEOTIDE SEQUENCE [LARGE SCALE GENOMIC DNA]</scope>
    <source>
        <strain evidence="1 2">BR5-29</strain>
    </source>
</reference>
<accession>A0A5J5IIK5</accession>
<dbReference type="Proteomes" id="UP000326903">
    <property type="component" value="Unassembled WGS sequence"/>
</dbReference>
<evidence type="ECO:0000313" key="1">
    <source>
        <dbReference type="EMBL" id="KAA9038577.1"/>
    </source>
</evidence>
<keyword evidence="2" id="KW-1185">Reference proteome</keyword>
<dbReference type="Pfam" id="PF19562">
    <property type="entry name" value="DUF6084"/>
    <property type="match status" value="1"/>
</dbReference>
<dbReference type="AlphaFoldDB" id="A0A5J5IIK5"/>